<evidence type="ECO:0000313" key="5">
    <source>
        <dbReference type="Proteomes" id="UP000605427"/>
    </source>
</evidence>
<dbReference type="CDD" id="cd04301">
    <property type="entry name" value="NAT_SF"/>
    <property type="match status" value="1"/>
</dbReference>
<dbReference type="RefSeq" id="WP_172243267.1">
    <property type="nucleotide sequence ID" value="NZ_BMDD01000002.1"/>
</dbReference>
<sequence>MEPKTFAGKGLRYTIRCAELRDAAELSALRVRIDGETEHMDREAGEGFMDEKDFEMLITADSESGVRLFLVAEADGNLVGYARCEGSVLRRFAHRAEFGICVAKAYWGCGIGGELLRHALDWADGSGIEKVNLSVLAANESAIRLYAKHGFEKEGVLKNDRKHADGRYYDTVLMGRFHAKTASLS</sequence>
<gene>
    <name evidence="4" type="ORF">GCM10007362_21040</name>
</gene>
<dbReference type="SUPFAM" id="SSF55729">
    <property type="entry name" value="Acyl-CoA N-acyltransferases (Nat)"/>
    <property type="match status" value="1"/>
</dbReference>
<dbReference type="PANTHER" id="PTHR43877">
    <property type="entry name" value="AMINOALKYLPHOSPHONATE N-ACETYLTRANSFERASE-RELATED-RELATED"/>
    <property type="match status" value="1"/>
</dbReference>
<dbReference type="Gene3D" id="3.40.630.30">
    <property type="match status" value="1"/>
</dbReference>
<evidence type="ECO:0000313" key="4">
    <source>
        <dbReference type="EMBL" id="GGH77378.1"/>
    </source>
</evidence>
<dbReference type="InterPro" id="IPR050832">
    <property type="entry name" value="Bact_Acetyltransf"/>
</dbReference>
<protein>
    <submittedName>
        <fullName evidence="4">N-acetyltransferase</fullName>
    </submittedName>
</protein>
<evidence type="ECO:0000256" key="2">
    <source>
        <dbReference type="ARBA" id="ARBA00023315"/>
    </source>
</evidence>
<reference evidence="5" key="1">
    <citation type="journal article" date="2019" name="Int. J. Syst. Evol. Microbiol.">
        <title>The Global Catalogue of Microorganisms (GCM) 10K type strain sequencing project: providing services to taxonomists for standard genome sequencing and annotation.</title>
        <authorList>
            <consortium name="The Broad Institute Genomics Platform"/>
            <consortium name="The Broad Institute Genome Sequencing Center for Infectious Disease"/>
            <person name="Wu L."/>
            <person name="Ma J."/>
        </authorList>
    </citation>
    <scope>NUCLEOTIDE SEQUENCE [LARGE SCALE GENOMIC DNA]</scope>
    <source>
        <strain evidence="5">CCM 8702</strain>
    </source>
</reference>
<keyword evidence="2" id="KW-0012">Acyltransferase</keyword>
<comment type="caution">
    <text evidence="4">The sequence shown here is derived from an EMBL/GenBank/DDBJ whole genome shotgun (WGS) entry which is preliminary data.</text>
</comment>
<feature type="domain" description="N-acetyltransferase" evidence="3">
    <location>
        <begin position="13"/>
        <end position="179"/>
    </location>
</feature>
<name>A0ABQ1ZU96_9BACL</name>
<dbReference type="Proteomes" id="UP000605427">
    <property type="component" value="Unassembled WGS sequence"/>
</dbReference>
<accession>A0ABQ1ZU96</accession>
<evidence type="ECO:0000256" key="1">
    <source>
        <dbReference type="ARBA" id="ARBA00022679"/>
    </source>
</evidence>
<dbReference type="InterPro" id="IPR016181">
    <property type="entry name" value="Acyl_CoA_acyltransferase"/>
</dbReference>
<keyword evidence="5" id="KW-1185">Reference proteome</keyword>
<dbReference type="EMBL" id="BMDD01000002">
    <property type="protein sequence ID" value="GGH77378.1"/>
    <property type="molecule type" value="Genomic_DNA"/>
</dbReference>
<dbReference type="InterPro" id="IPR000182">
    <property type="entry name" value="GNAT_dom"/>
</dbReference>
<organism evidence="4 5">
    <name type="scientific">Saccharibacillus endophyticus</name>
    <dbReference type="NCBI Taxonomy" id="2060666"/>
    <lineage>
        <taxon>Bacteria</taxon>
        <taxon>Bacillati</taxon>
        <taxon>Bacillota</taxon>
        <taxon>Bacilli</taxon>
        <taxon>Bacillales</taxon>
        <taxon>Paenibacillaceae</taxon>
        <taxon>Saccharibacillus</taxon>
    </lineage>
</organism>
<keyword evidence="1" id="KW-0808">Transferase</keyword>
<proteinExistence type="predicted"/>
<dbReference type="Pfam" id="PF00583">
    <property type="entry name" value="Acetyltransf_1"/>
    <property type="match status" value="1"/>
</dbReference>
<evidence type="ECO:0000259" key="3">
    <source>
        <dbReference type="PROSITE" id="PS51186"/>
    </source>
</evidence>
<dbReference type="PROSITE" id="PS51186">
    <property type="entry name" value="GNAT"/>
    <property type="match status" value="1"/>
</dbReference>